<dbReference type="EMBL" id="JAVIZN010000002">
    <property type="protein sequence ID" value="MDR6205745.1"/>
    <property type="molecule type" value="Genomic_DNA"/>
</dbReference>
<organism evidence="1 2">
    <name type="scientific">Paraburkholderia graminis</name>
    <dbReference type="NCBI Taxonomy" id="60548"/>
    <lineage>
        <taxon>Bacteria</taxon>
        <taxon>Pseudomonadati</taxon>
        <taxon>Pseudomonadota</taxon>
        <taxon>Betaproteobacteria</taxon>
        <taxon>Burkholderiales</taxon>
        <taxon>Burkholderiaceae</taxon>
        <taxon>Paraburkholderia</taxon>
    </lineage>
</organism>
<dbReference type="RefSeq" id="WP_029966524.1">
    <property type="nucleotide sequence ID" value="NZ_ATXV01000001.1"/>
</dbReference>
<sequence length="79" mass="9065">MNKLPQALCLGCRRDAHGRSSTAEIEHAAFPERWRWSLLGERGTVRETTRIARISLWKPNYLALQRNGSAMRSAVRDFP</sequence>
<evidence type="ECO:0000313" key="2">
    <source>
        <dbReference type="Proteomes" id="UP001245184"/>
    </source>
</evidence>
<evidence type="ECO:0000313" key="1">
    <source>
        <dbReference type="EMBL" id="MDR6205745.1"/>
    </source>
</evidence>
<gene>
    <name evidence="1" type="ORF">QF025_004465</name>
</gene>
<protein>
    <submittedName>
        <fullName evidence="1">Uncharacterized protein</fullName>
    </submittedName>
</protein>
<reference evidence="1 2" key="1">
    <citation type="submission" date="2023-08" db="EMBL/GenBank/DDBJ databases">
        <title>Genome sequencing of plant associated microbes to promote plant fitness in Sorghum bicolor and Oryza sativa.</title>
        <authorList>
            <person name="Coleman-Derr D."/>
        </authorList>
    </citation>
    <scope>NUCLEOTIDE SEQUENCE [LARGE SCALE GENOMIC DNA]</scope>
    <source>
        <strain evidence="1 2">SLBN-33</strain>
    </source>
</reference>
<comment type="caution">
    <text evidence="1">The sequence shown here is derived from an EMBL/GenBank/DDBJ whole genome shotgun (WGS) entry which is preliminary data.</text>
</comment>
<name>A0ABD5CMI3_9BURK</name>
<accession>A0ABD5CMI3</accession>
<dbReference type="Proteomes" id="UP001245184">
    <property type="component" value="Unassembled WGS sequence"/>
</dbReference>
<proteinExistence type="predicted"/>
<dbReference type="AlphaFoldDB" id="A0ABD5CMI3"/>